<feature type="compositionally biased region" description="Acidic residues" evidence="7">
    <location>
        <begin position="1241"/>
        <end position="1250"/>
    </location>
</feature>
<keyword evidence="4" id="KW-0949">S-adenosyl-L-methionine</keyword>
<dbReference type="GO" id="GO:0032259">
    <property type="term" value="P:methylation"/>
    <property type="evidence" value="ECO:0007669"/>
    <property type="project" value="UniProtKB-KW"/>
</dbReference>
<evidence type="ECO:0000256" key="4">
    <source>
        <dbReference type="ARBA" id="ARBA00022691"/>
    </source>
</evidence>
<name>C3YJ84_BRAFL</name>
<evidence type="ECO:0000256" key="3">
    <source>
        <dbReference type="ARBA" id="ARBA00022679"/>
    </source>
</evidence>
<dbReference type="CDD" id="cd19193">
    <property type="entry name" value="PR-SET_PRDM7_9"/>
    <property type="match status" value="1"/>
</dbReference>
<dbReference type="GO" id="GO:0005524">
    <property type="term" value="F:ATP binding"/>
    <property type="evidence" value="ECO:0007669"/>
    <property type="project" value="InterPro"/>
</dbReference>
<dbReference type="PANTHER" id="PTHR12984">
    <property type="entry name" value="SCY1-RELATED S/T PROTEIN KINASE-LIKE"/>
    <property type="match status" value="1"/>
</dbReference>
<feature type="compositionally biased region" description="Basic and acidic residues" evidence="7">
    <location>
        <begin position="1075"/>
        <end position="1084"/>
    </location>
</feature>
<evidence type="ECO:0000256" key="1">
    <source>
        <dbReference type="ARBA" id="ARBA00004123"/>
    </source>
</evidence>
<dbReference type="InterPro" id="IPR003655">
    <property type="entry name" value="aKRAB"/>
</dbReference>
<feature type="domain" description="Protein kinase" evidence="8">
    <location>
        <begin position="31"/>
        <end position="603"/>
    </location>
</feature>
<feature type="region of interest" description="Disordered" evidence="7">
    <location>
        <begin position="912"/>
        <end position="954"/>
    </location>
</feature>
<evidence type="ECO:0000256" key="2">
    <source>
        <dbReference type="ARBA" id="ARBA00022603"/>
    </source>
</evidence>
<evidence type="ECO:0000256" key="6">
    <source>
        <dbReference type="ARBA" id="ARBA00038349"/>
    </source>
</evidence>
<dbReference type="InterPro" id="IPR016024">
    <property type="entry name" value="ARM-type_fold"/>
</dbReference>
<feature type="compositionally biased region" description="Low complexity" evidence="7">
    <location>
        <begin position="1123"/>
        <end position="1134"/>
    </location>
</feature>
<dbReference type="Gene3D" id="2.170.270.10">
    <property type="entry name" value="SET domain"/>
    <property type="match status" value="1"/>
</dbReference>
<dbReference type="SMART" id="SM00220">
    <property type="entry name" value="S_TKc"/>
    <property type="match status" value="1"/>
</dbReference>
<feature type="non-terminal residue" evidence="11">
    <location>
        <position position="1608"/>
    </location>
</feature>
<keyword evidence="3" id="KW-0808">Transferase</keyword>
<feature type="region of interest" description="Disordered" evidence="7">
    <location>
        <begin position="1075"/>
        <end position="1164"/>
    </location>
</feature>
<dbReference type="SUPFAM" id="SSF82199">
    <property type="entry name" value="SET domain"/>
    <property type="match status" value="1"/>
</dbReference>
<feature type="compositionally biased region" description="Polar residues" evidence="7">
    <location>
        <begin position="857"/>
        <end position="876"/>
    </location>
</feature>
<dbReference type="InterPro" id="IPR001214">
    <property type="entry name" value="SET_dom"/>
</dbReference>
<dbReference type="Gene3D" id="1.10.510.10">
    <property type="entry name" value="Transferase(Phosphotransferase) domain 1"/>
    <property type="match status" value="1"/>
</dbReference>
<feature type="compositionally biased region" description="Basic and acidic residues" evidence="7">
    <location>
        <begin position="1387"/>
        <end position="1403"/>
    </location>
</feature>
<evidence type="ECO:0000259" key="10">
    <source>
        <dbReference type="PROSITE" id="PS50806"/>
    </source>
</evidence>
<dbReference type="Pfam" id="PF00069">
    <property type="entry name" value="Pkinase"/>
    <property type="match status" value="1"/>
</dbReference>
<dbReference type="SUPFAM" id="SSF48371">
    <property type="entry name" value="ARM repeat"/>
    <property type="match status" value="1"/>
</dbReference>
<evidence type="ECO:0000256" key="7">
    <source>
        <dbReference type="SAM" id="MobiDB-lite"/>
    </source>
</evidence>
<evidence type="ECO:0000256" key="5">
    <source>
        <dbReference type="ARBA" id="ARBA00023242"/>
    </source>
</evidence>
<feature type="domain" description="SET" evidence="9">
    <location>
        <begin position="1469"/>
        <end position="1583"/>
    </location>
</feature>
<reference evidence="11" key="1">
    <citation type="journal article" date="2008" name="Nature">
        <title>The amphioxus genome and the evolution of the chordate karyotype.</title>
        <authorList>
            <consortium name="US DOE Joint Genome Institute (JGI-PGF)"/>
            <person name="Putnam N.H."/>
            <person name="Butts T."/>
            <person name="Ferrier D.E.K."/>
            <person name="Furlong R.F."/>
            <person name="Hellsten U."/>
            <person name="Kawashima T."/>
            <person name="Robinson-Rechavi M."/>
            <person name="Shoguchi E."/>
            <person name="Terry A."/>
            <person name="Yu J.-K."/>
            <person name="Benito-Gutierrez E.L."/>
            <person name="Dubchak I."/>
            <person name="Garcia-Fernandez J."/>
            <person name="Gibson-Brown J.J."/>
            <person name="Grigoriev I.V."/>
            <person name="Horton A.C."/>
            <person name="de Jong P.J."/>
            <person name="Jurka J."/>
            <person name="Kapitonov V.V."/>
            <person name="Kohara Y."/>
            <person name="Kuroki Y."/>
            <person name="Lindquist E."/>
            <person name="Lucas S."/>
            <person name="Osoegawa K."/>
            <person name="Pennacchio L.A."/>
            <person name="Salamov A.A."/>
            <person name="Satou Y."/>
            <person name="Sauka-Spengler T."/>
            <person name="Schmutz J."/>
            <person name="Shin-I T."/>
            <person name="Toyoda A."/>
            <person name="Bronner-Fraser M."/>
            <person name="Fujiyama A."/>
            <person name="Holland L.Z."/>
            <person name="Holland P.W.H."/>
            <person name="Satoh N."/>
            <person name="Rokhsar D.S."/>
        </authorList>
    </citation>
    <scope>NUCLEOTIDE SEQUENCE [LARGE SCALE GENOMIC DNA]</scope>
    <source>
        <strain evidence="11">S238N-H82</strain>
        <tissue evidence="11">Testes</tissue>
    </source>
</reference>
<feature type="compositionally biased region" description="Polar residues" evidence="7">
    <location>
        <begin position="1104"/>
        <end position="1115"/>
    </location>
</feature>
<evidence type="ECO:0000259" key="9">
    <source>
        <dbReference type="PROSITE" id="PS50280"/>
    </source>
</evidence>
<dbReference type="SMART" id="SM00317">
    <property type="entry name" value="SET"/>
    <property type="match status" value="1"/>
</dbReference>
<evidence type="ECO:0000313" key="11">
    <source>
        <dbReference type="EMBL" id="EEN59643.1"/>
    </source>
</evidence>
<dbReference type="Gene3D" id="1.25.10.10">
    <property type="entry name" value="Leucine-rich Repeat Variant"/>
    <property type="match status" value="1"/>
</dbReference>
<feature type="region of interest" description="Disordered" evidence="7">
    <location>
        <begin position="1345"/>
        <end position="1415"/>
    </location>
</feature>
<dbReference type="InterPro" id="IPR011009">
    <property type="entry name" value="Kinase-like_dom_sf"/>
</dbReference>
<dbReference type="Gene3D" id="3.30.200.20">
    <property type="entry name" value="Phosphorylase Kinase, domain 1"/>
    <property type="match status" value="1"/>
</dbReference>
<feature type="region of interest" description="Disordered" evidence="7">
    <location>
        <begin position="1223"/>
        <end position="1318"/>
    </location>
</feature>
<feature type="compositionally biased region" description="Low complexity" evidence="7">
    <location>
        <begin position="915"/>
        <end position="932"/>
    </location>
</feature>
<dbReference type="PROSITE" id="PS50806">
    <property type="entry name" value="KRAB_RELATED"/>
    <property type="match status" value="1"/>
</dbReference>
<gene>
    <name evidence="11" type="ORF">BRAFLDRAFT_101363</name>
</gene>
<dbReference type="PROSITE" id="PS50011">
    <property type="entry name" value="PROTEIN_KINASE_DOM"/>
    <property type="match status" value="1"/>
</dbReference>
<dbReference type="eggNOG" id="KOG2137">
    <property type="taxonomic scope" value="Eukaryota"/>
</dbReference>
<dbReference type="GO" id="GO:0005634">
    <property type="term" value="C:nucleus"/>
    <property type="evidence" value="ECO:0007669"/>
    <property type="project" value="UniProtKB-SubCell"/>
</dbReference>
<feature type="compositionally biased region" description="Basic and acidic residues" evidence="7">
    <location>
        <begin position="966"/>
        <end position="975"/>
    </location>
</feature>
<dbReference type="Pfam" id="PF21549">
    <property type="entry name" value="PRDM2_PR"/>
    <property type="match status" value="1"/>
</dbReference>
<dbReference type="CDD" id="cd14011">
    <property type="entry name" value="PK_SCY1_like"/>
    <property type="match status" value="1"/>
</dbReference>
<comment type="subcellular location">
    <subcellularLocation>
        <location evidence="1">Nucleus</location>
    </subcellularLocation>
</comment>
<dbReference type="GO" id="GO:0004672">
    <property type="term" value="F:protein kinase activity"/>
    <property type="evidence" value="ECO:0007669"/>
    <property type="project" value="InterPro"/>
</dbReference>
<dbReference type="SUPFAM" id="SSF56112">
    <property type="entry name" value="Protein kinase-like (PK-like)"/>
    <property type="match status" value="1"/>
</dbReference>
<dbReference type="InterPro" id="IPR000719">
    <property type="entry name" value="Prot_kinase_dom"/>
</dbReference>
<dbReference type="FunFam" id="3.30.200.20:FF:000179">
    <property type="entry name" value="SCY1 like pseudokinase 2"/>
    <property type="match status" value="1"/>
</dbReference>
<feature type="region of interest" description="Disordered" evidence="7">
    <location>
        <begin position="848"/>
        <end position="899"/>
    </location>
</feature>
<dbReference type="PANTHER" id="PTHR12984:SF6">
    <property type="entry name" value="SCY1-LIKE PROTEIN 2"/>
    <property type="match status" value="1"/>
</dbReference>
<dbReference type="eggNOG" id="KOG2461">
    <property type="taxonomic scope" value="Eukaryota"/>
</dbReference>
<evidence type="ECO:0008006" key="12">
    <source>
        <dbReference type="Google" id="ProtNLM"/>
    </source>
</evidence>
<evidence type="ECO:0000259" key="8">
    <source>
        <dbReference type="PROSITE" id="PS50011"/>
    </source>
</evidence>
<dbReference type="InterPro" id="IPR011989">
    <property type="entry name" value="ARM-like"/>
</dbReference>
<dbReference type="InterPro" id="IPR051177">
    <property type="entry name" value="CIK-Related_Protein"/>
</dbReference>
<accession>C3YJ84</accession>
<dbReference type="GO" id="GO:0042054">
    <property type="term" value="F:histone methyltransferase activity"/>
    <property type="evidence" value="ECO:0007669"/>
    <property type="project" value="InterPro"/>
</dbReference>
<dbReference type="InterPro" id="IPR046341">
    <property type="entry name" value="SET_dom_sf"/>
</dbReference>
<dbReference type="EMBL" id="GG666518">
    <property type="protein sequence ID" value="EEN59643.1"/>
    <property type="molecule type" value="Genomic_DNA"/>
</dbReference>
<dbReference type="PROSITE" id="PS50280">
    <property type="entry name" value="SET"/>
    <property type="match status" value="1"/>
</dbReference>
<dbReference type="InterPro" id="IPR044417">
    <property type="entry name" value="PRDM7_9_PR-SET"/>
</dbReference>
<comment type="similarity">
    <text evidence="6">Belongs to the protein kinase superfamily.</text>
</comment>
<feature type="region of interest" description="Disordered" evidence="7">
    <location>
        <begin position="966"/>
        <end position="1023"/>
    </location>
</feature>
<organism>
    <name type="scientific">Branchiostoma floridae</name>
    <name type="common">Florida lancelet</name>
    <name type="synonym">Amphioxus</name>
    <dbReference type="NCBI Taxonomy" id="7739"/>
    <lineage>
        <taxon>Eukaryota</taxon>
        <taxon>Metazoa</taxon>
        <taxon>Chordata</taxon>
        <taxon>Cephalochordata</taxon>
        <taxon>Leptocardii</taxon>
        <taxon>Amphioxiformes</taxon>
        <taxon>Branchiostomatidae</taxon>
        <taxon>Branchiostoma</taxon>
    </lineage>
</organism>
<dbReference type="InParanoid" id="C3YJ84"/>
<feature type="domain" description="KRAB-related" evidence="10">
    <location>
        <begin position="1168"/>
        <end position="1231"/>
    </location>
</feature>
<feature type="compositionally biased region" description="Acidic residues" evidence="7">
    <location>
        <begin position="1359"/>
        <end position="1376"/>
    </location>
</feature>
<keyword evidence="5" id="KW-0539">Nucleus</keyword>
<feature type="compositionally biased region" description="Low complexity" evidence="7">
    <location>
        <begin position="1144"/>
        <end position="1157"/>
    </location>
</feature>
<dbReference type="GO" id="GO:0006355">
    <property type="term" value="P:regulation of DNA-templated transcription"/>
    <property type="evidence" value="ECO:0007669"/>
    <property type="project" value="InterPro"/>
</dbReference>
<keyword evidence="2" id="KW-0489">Methyltransferase</keyword>
<protein>
    <recommendedName>
        <fullName evidence="12">Protein kinase domain-containing protein</fullName>
    </recommendedName>
</protein>
<proteinExistence type="inferred from homology"/>
<sequence>MEMLKKLQSTVQSTVSSAASSVLGNPVTREFEIRNHVASGGPGCLWKIYNGIKKTTKQEVSVFVCEKRQFERMNRRDRDAVIEAMKRGVTQLTRLRHPRLLTVQHPLEESRDSLAFATEPVFASLANVLGNYENMPTPVPAAIKDHQLYEVEIKYGLLQVSLVSVFVCLLVCLFSENMPTPVPATIKDHQLYEVEIKYGLLQVTEGLAFLHNDVKMVHGNLTPEVIILNKNGAWKVAGFEFCIPSSNPPDQAAFFSAKEYDENLTPLAQQTLNYHAPEYVLQCSCDTPGDLFSLGMLFYAIFNQGKTIMDCGSSLLTYKRNIEQRSRFDDSGDESTCSAASDMSFVPFDREPAAPEKVWTARQSVVRFAADYFDLKKERKTESLSHWQNKYLLPSNAPKELSVPELDSAAKEMIKSIDFYKDSSDRCRQDAITATDFIAHVGFVTNLGVEPVSWRSARERECLSARQLASVIGKFQAATVSVLLGPLHLRHLQLLLISCLRQSGGFWQTPVRLTESARQDLIWWRDELRLHNYRPIHCPEENVVIETDASLDGWGAFANGLGSLRMSVLGSVPDPVRECVKLMLNVEPTVRPDADQMSKIPFFDDVGAMTLQYLDTLLQRDNLQKSQFFKGLPKVMSKLPKRVLLQRVLPCLTQEFVNPDMIPFVLPNVLLISDDCSNEEYTRLVLPQLKPVFKVTEPVQERCLAIIPTFSSMVDFSTMKHSIIPRIKTMCLQTSSLSVRVNCLVCLGKMLESLDKWFVLDEILPMLQEIPSREPAVLMGMLGIYKMTLEHKKLGIPRDVLATKVLPFLLPIVIDNGLNLKQFNAFMSVIKEMVRQVEQEQRTKLEQLHSMQEEQQRSSLAFTQVSSDDNKGTNSMFAGGGGGEQQNGGSDSMMDKIWSSFGLGGSKPVAKEPVAASMSGSPAASMRSSSSSLVDREEPAVSLDMSPGRMPNQPAKVNLTLEEKQRLARDQEQQRRLKTQGPIAPQAAKPTSSSPKPRDLSKTLLDSKPMVPPSTGKSTPLLLTNAWNDGKFTRDDGRKHVLEHDGKYDDNFHGNDGNDLNFLWNDGKWTHSKHDGNVLPRHDGNVISGDDGNWGARDDGKDGQSGNDRSFSRHLQSADDSVKMASVSSASSSGSDDENNDKQAASTSASSSNPFASMIDTDFDMSKVPETEDIRIEQYFSKEELAELTKIEMTRYRNMKRNYDVMRMLGLPGKKPYFMEKNRRSLVQPKEPPTPPLTSSESEEDEEWTPELERKKNQRPKKPWFLLPPKKPRMSKPKPQTTGSHPKSKAKKKAEATVSKAPETDESDDEGAKTFLGFQPEEVAEMQADTAASIAELEKKMEELELEIQQWEAAGPQDGQEEGSESDISTDLEEELLTTTLQPVKQQELKKKEPVEDTEEPRKSRYPQRNIPRKDYKEVELPDDDHYLYCEDCNELYEGDCPVHGPLIVVKDKEVPKGVENRAVHTLPDYLSVCPSKIKGAGDGVWLDGKAMPKNFVFGPYDGKITGPEIGMTSGYAWQISKNDKVKYYIDATDITKSSWMRYVNCARNEEEQNLVAFQYYRNIYYRTYKPIPPGTELMVWYGNEYAKDLGIFEEAESKGEEPKQKNQ</sequence>